<organism evidence="1">
    <name type="scientific">viral metagenome</name>
    <dbReference type="NCBI Taxonomy" id="1070528"/>
    <lineage>
        <taxon>unclassified sequences</taxon>
        <taxon>metagenomes</taxon>
        <taxon>organismal metagenomes</taxon>
    </lineage>
</organism>
<proteinExistence type="predicted"/>
<reference evidence="1" key="1">
    <citation type="journal article" date="2020" name="Nature">
        <title>Giant virus diversity and host interactions through global metagenomics.</title>
        <authorList>
            <person name="Schulz F."/>
            <person name="Roux S."/>
            <person name="Paez-Espino D."/>
            <person name="Jungbluth S."/>
            <person name="Walsh D.A."/>
            <person name="Denef V.J."/>
            <person name="McMahon K.D."/>
            <person name="Konstantinidis K.T."/>
            <person name="Eloe-Fadrosh E.A."/>
            <person name="Kyrpides N.C."/>
            <person name="Woyke T."/>
        </authorList>
    </citation>
    <scope>NUCLEOTIDE SEQUENCE</scope>
    <source>
        <strain evidence="1">GVMAG-M-3300027833-19</strain>
    </source>
</reference>
<evidence type="ECO:0000313" key="1">
    <source>
        <dbReference type="EMBL" id="QHU30730.1"/>
    </source>
</evidence>
<protein>
    <submittedName>
        <fullName evidence="1">Uncharacterized protein</fullName>
    </submittedName>
</protein>
<sequence length="85" mass="9311">MVVGAAAYPRGKRVVSSVSPYHHREAGAERTMKFPDHSWYGYTPFLYTPYAVSSLAVEAVLADAPTTEDVPARIALKDVQDRIAS</sequence>
<name>A0A6C0LK35_9ZZZZ</name>
<dbReference type="AlphaFoldDB" id="A0A6C0LK35"/>
<dbReference type="EMBL" id="MN740514">
    <property type="protein sequence ID" value="QHU30730.1"/>
    <property type="molecule type" value="Genomic_DNA"/>
</dbReference>
<accession>A0A6C0LK35</accession>